<dbReference type="EMBL" id="JAVDSB010000001">
    <property type="protein sequence ID" value="MDR6549912.1"/>
    <property type="molecule type" value="Genomic_DNA"/>
</dbReference>
<name>A0ABU1NQZ9_9BACL</name>
<organism evidence="1 2">
    <name type="scientific">Paenibacillus qinlingensis</name>
    <dbReference type="NCBI Taxonomy" id="1837343"/>
    <lineage>
        <taxon>Bacteria</taxon>
        <taxon>Bacillati</taxon>
        <taxon>Bacillota</taxon>
        <taxon>Bacilli</taxon>
        <taxon>Bacillales</taxon>
        <taxon>Paenibacillaceae</taxon>
        <taxon>Paenibacillus</taxon>
    </lineage>
</organism>
<gene>
    <name evidence="1" type="ORF">J2736_001095</name>
</gene>
<evidence type="ECO:0000313" key="1">
    <source>
        <dbReference type="EMBL" id="MDR6549912.1"/>
    </source>
</evidence>
<comment type="caution">
    <text evidence="1">The sequence shown here is derived from an EMBL/GenBank/DDBJ whole genome shotgun (WGS) entry which is preliminary data.</text>
</comment>
<accession>A0ABU1NQZ9</accession>
<evidence type="ECO:0000313" key="2">
    <source>
        <dbReference type="Proteomes" id="UP001267290"/>
    </source>
</evidence>
<keyword evidence="2" id="KW-1185">Reference proteome</keyword>
<sequence>MNLVKVASVKQKVYIGMNVILRVVKLSVGG</sequence>
<proteinExistence type="predicted"/>
<reference evidence="1 2" key="1">
    <citation type="submission" date="2023-07" db="EMBL/GenBank/DDBJ databases">
        <title>Sorghum-associated microbial communities from plants grown in Nebraska, USA.</title>
        <authorList>
            <person name="Schachtman D."/>
        </authorList>
    </citation>
    <scope>NUCLEOTIDE SEQUENCE [LARGE SCALE GENOMIC DNA]</scope>
    <source>
        <strain evidence="1 2">CC258</strain>
    </source>
</reference>
<protein>
    <submittedName>
        <fullName evidence="1">Uncharacterized protein</fullName>
    </submittedName>
</protein>
<dbReference type="Proteomes" id="UP001267290">
    <property type="component" value="Unassembled WGS sequence"/>
</dbReference>